<dbReference type="EMBL" id="AHAT01005864">
    <property type="status" value="NOT_ANNOTATED_CDS"/>
    <property type="molecule type" value="Genomic_DNA"/>
</dbReference>
<evidence type="ECO:0000259" key="6">
    <source>
        <dbReference type="PROSITE" id="PS50011"/>
    </source>
</evidence>
<dbReference type="Bgee" id="ENSLOCG00000006050">
    <property type="expression patterns" value="Expressed in camera-type eye and 9 other cell types or tissues"/>
</dbReference>
<keyword evidence="5" id="KW-0067">ATP-binding</keyword>
<dbReference type="GO" id="GO:0004672">
    <property type="term" value="F:protein kinase activity"/>
    <property type="evidence" value="ECO:0000318"/>
    <property type="project" value="GO_Central"/>
</dbReference>
<dbReference type="InterPro" id="IPR008271">
    <property type="entry name" value="Ser/Thr_kinase_AS"/>
</dbReference>
<dbReference type="EMBL" id="AHAT01005861">
    <property type="status" value="NOT_ANNOTATED_CDS"/>
    <property type="molecule type" value="Genomic_DNA"/>
</dbReference>
<evidence type="ECO:0000256" key="4">
    <source>
        <dbReference type="ARBA" id="ARBA00022777"/>
    </source>
</evidence>
<accession>W5MFZ4</accession>
<dbReference type="InterPro" id="IPR011009">
    <property type="entry name" value="Kinase-like_dom_sf"/>
</dbReference>
<dbReference type="GO" id="GO:0004674">
    <property type="term" value="F:protein serine/threonine kinase activity"/>
    <property type="evidence" value="ECO:0007669"/>
    <property type="project" value="UniProtKB-KW"/>
</dbReference>
<dbReference type="Gene3D" id="3.30.200.20">
    <property type="entry name" value="Phosphorylase Kinase, domain 1"/>
    <property type="match status" value="1"/>
</dbReference>
<keyword evidence="4" id="KW-0418">Kinase</keyword>
<sequence>MGADVSNHSKGQPLLEDPRCAPGWRGLLSSVGLSFPAGLCRWGGLRFAPRRTITEGRRPEPPAPEEPFLEWPLPGFISLFLPEFPHRSRLPGPERFQILGCIAKGSYGPILKVRDRTQQRTYAVKVLPKCEILRHGVLAQSKEEVTIQRQVRHPFLHTLQDCWQTQRHLFIMCEYCSTGDLYTYWTMAGRFGEEAVRVFAAELGSALGFLHDFGIIHRDVKMENVLLNDQGKKRVAVEPQTRQASQSGTLTALCRPSSPTAPEVLSGGPYNHAADWWSLGVLLFSLATGKFPVAPRPDHRSMLQEVRSCGYEMPDTFSPELGLLISELLCQNPMCRLRRLERFRKQPFFRGVTFDPQLLQKTPVCLILELKQRPDRPARAGRGLELDVFKTFDLDL</sequence>
<dbReference type="PANTHER" id="PTHR24355:SF1">
    <property type="entry name" value="RIBOSOMAL PROTEIN S6 KINASE-RELATED PROTEIN"/>
    <property type="match status" value="1"/>
</dbReference>
<dbReference type="eggNOG" id="KOG0605">
    <property type="taxonomic scope" value="Eukaryota"/>
</dbReference>
<dbReference type="OMA" id="FPYEMPR"/>
<reference evidence="7" key="3">
    <citation type="submission" date="2025-09" db="UniProtKB">
        <authorList>
            <consortium name="Ensembl"/>
        </authorList>
    </citation>
    <scope>IDENTIFICATION</scope>
</reference>
<keyword evidence="2" id="KW-0808">Transferase</keyword>
<dbReference type="AlphaFoldDB" id="W5MFZ4"/>
<evidence type="ECO:0000256" key="5">
    <source>
        <dbReference type="ARBA" id="ARBA00022840"/>
    </source>
</evidence>
<evidence type="ECO:0000256" key="2">
    <source>
        <dbReference type="ARBA" id="ARBA00022679"/>
    </source>
</evidence>
<dbReference type="Gene3D" id="1.10.510.10">
    <property type="entry name" value="Transferase(Phosphotransferase) domain 1"/>
    <property type="match status" value="1"/>
</dbReference>
<dbReference type="EMBL" id="AHAT01005863">
    <property type="status" value="NOT_ANNOTATED_CDS"/>
    <property type="molecule type" value="Genomic_DNA"/>
</dbReference>
<dbReference type="SUPFAM" id="SSF56112">
    <property type="entry name" value="Protein kinase-like (PK-like)"/>
    <property type="match status" value="1"/>
</dbReference>
<dbReference type="eggNOG" id="KOG0694">
    <property type="taxonomic scope" value="Eukaryota"/>
</dbReference>
<dbReference type="PROSITE" id="PS00108">
    <property type="entry name" value="PROTEIN_KINASE_ST"/>
    <property type="match status" value="1"/>
</dbReference>
<dbReference type="GO" id="GO:0005524">
    <property type="term" value="F:ATP binding"/>
    <property type="evidence" value="ECO:0007669"/>
    <property type="project" value="UniProtKB-KW"/>
</dbReference>
<dbReference type="SMART" id="SM00220">
    <property type="entry name" value="S_TKc"/>
    <property type="match status" value="1"/>
</dbReference>
<dbReference type="GeneTree" id="ENSGT00940000160082"/>
<dbReference type="Proteomes" id="UP000018468">
    <property type="component" value="Linkage group LG22"/>
</dbReference>
<protein>
    <submittedName>
        <fullName evidence="7">Ribosomal protein S6 kinase related</fullName>
    </submittedName>
</protein>
<proteinExistence type="predicted"/>
<dbReference type="InParanoid" id="W5MFZ4"/>
<reference evidence="8" key="1">
    <citation type="submission" date="2011-12" db="EMBL/GenBank/DDBJ databases">
        <title>The Draft Genome of Lepisosteus oculatus.</title>
        <authorList>
            <consortium name="The Broad Institute Genome Assembly &amp; Analysis Group"/>
            <consortium name="Computational R&amp;D Group"/>
            <consortium name="and Sequencing Platform"/>
            <person name="Di Palma F."/>
            <person name="Alfoldi J."/>
            <person name="Johnson J."/>
            <person name="Berlin A."/>
            <person name="Gnerre S."/>
            <person name="Jaffe D."/>
            <person name="MacCallum I."/>
            <person name="Young S."/>
            <person name="Walker B.J."/>
            <person name="Lander E.S."/>
            <person name="Lindblad-Toh K."/>
        </authorList>
    </citation>
    <scope>NUCLEOTIDE SEQUENCE [LARGE SCALE GENOMIC DNA]</scope>
</reference>
<dbReference type="EMBL" id="AHAT01005862">
    <property type="status" value="NOT_ANNOTATED_CDS"/>
    <property type="molecule type" value="Genomic_DNA"/>
</dbReference>
<evidence type="ECO:0000256" key="3">
    <source>
        <dbReference type="ARBA" id="ARBA00022741"/>
    </source>
</evidence>
<keyword evidence="8" id="KW-1185">Reference proteome</keyword>
<dbReference type="Pfam" id="PF00069">
    <property type="entry name" value="Pkinase"/>
    <property type="match status" value="1"/>
</dbReference>
<organism evidence="7 8">
    <name type="scientific">Lepisosteus oculatus</name>
    <name type="common">Spotted gar</name>
    <dbReference type="NCBI Taxonomy" id="7918"/>
    <lineage>
        <taxon>Eukaryota</taxon>
        <taxon>Metazoa</taxon>
        <taxon>Chordata</taxon>
        <taxon>Craniata</taxon>
        <taxon>Vertebrata</taxon>
        <taxon>Euteleostomi</taxon>
        <taxon>Actinopterygii</taxon>
        <taxon>Neopterygii</taxon>
        <taxon>Holostei</taxon>
        <taxon>Semionotiformes</taxon>
        <taxon>Lepisosteidae</taxon>
        <taxon>Lepisosteus</taxon>
    </lineage>
</organism>
<evidence type="ECO:0000256" key="1">
    <source>
        <dbReference type="ARBA" id="ARBA00022527"/>
    </source>
</evidence>
<keyword evidence="1" id="KW-0723">Serine/threonine-protein kinase</keyword>
<reference evidence="7" key="2">
    <citation type="submission" date="2025-08" db="UniProtKB">
        <authorList>
            <consortium name="Ensembl"/>
        </authorList>
    </citation>
    <scope>IDENTIFICATION</scope>
</reference>
<dbReference type="FunCoup" id="W5MFZ4">
    <property type="interactions" value="253"/>
</dbReference>
<dbReference type="Ensembl" id="ENSLOCT00000007311.1">
    <property type="protein sequence ID" value="ENSLOCP00000007303.1"/>
    <property type="gene ID" value="ENSLOCG00000006050.1"/>
</dbReference>
<evidence type="ECO:0000313" key="7">
    <source>
        <dbReference type="Ensembl" id="ENSLOCP00000007303.1"/>
    </source>
</evidence>
<evidence type="ECO:0000313" key="8">
    <source>
        <dbReference type="Proteomes" id="UP000018468"/>
    </source>
</evidence>
<name>W5MFZ4_LEPOC</name>
<dbReference type="PROSITE" id="PS50011">
    <property type="entry name" value="PROTEIN_KINASE_DOM"/>
    <property type="match status" value="1"/>
</dbReference>
<feature type="domain" description="Protein kinase" evidence="6">
    <location>
        <begin position="96"/>
        <end position="349"/>
    </location>
</feature>
<dbReference type="HOGENOM" id="CLU_000288_63_5_1"/>
<keyword evidence="3" id="KW-0547">Nucleotide-binding</keyword>
<dbReference type="STRING" id="7918.ENSLOCP00000007303"/>
<dbReference type="InterPro" id="IPR000719">
    <property type="entry name" value="Prot_kinase_dom"/>
</dbReference>
<dbReference type="PANTHER" id="PTHR24355">
    <property type="entry name" value="G PROTEIN-COUPLED RECEPTOR KINASE/RIBOSOMAL PROTEIN S6 KINASE"/>
    <property type="match status" value="1"/>
</dbReference>